<evidence type="ECO:0008006" key="3">
    <source>
        <dbReference type="Google" id="ProtNLM"/>
    </source>
</evidence>
<reference key="1">
    <citation type="journal article" date="2007" name="Nature">
        <title>The medaka draft genome and insights into vertebrate genome evolution.</title>
        <authorList>
            <person name="Kasahara M."/>
            <person name="Naruse K."/>
            <person name="Sasaki S."/>
            <person name="Nakatani Y."/>
            <person name="Qu W."/>
            <person name="Ahsan B."/>
            <person name="Yamada T."/>
            <person name="Nagayasu Y."/>
            <person name="Doi K."/>
            <person name="Kasai Y."/>
            <person name="Jindo T."/>
            <person name="Kobayashi D."/>
            <person name="Shimada A."/>
            <person name="Toyoda A."/>
            <person name="Kuroki Y."/>
            <person name="Fujiyama A."/>
            <person name="Sasaki T."/>
            <person name="Shimizu A."/>
            <person name="Asakawa S."/>
            <person name="Shimizu N."/>
            <person name="Hashimoto S."/>
            <person name="Yang J."/>
            <person name="Lee Y."/>
            <person name="Matsushima K."/>
            <person name="Sugano S."/>
            <person name="Sakaizumi M."/>
            <person name="Narita T."/>
            <person name="Ohishi K."/>
            <person name="Haga S."/>
            <person name="Ohta F."/>
            <person name="Nomoto H."/>
            <person name="Nogata K."/>
            <person name="Morishita T."/>
            <person name="Endo T."/>
            <person name="Shin-I T."/>
            <person name="Takeda H."/>
            <person name="Morishita S."/>
            <person name="Kohara Y."/>
        </authorList>
    </citation>
    <scope>NUCLEOTIDE SEQUENCE [LARGE SCALE GENOMIC DNA]</scope>
    <source>
        <strain>Hd-rR</strain>
    </source>
</reference>
<name>A0A3P9LIX3_ORYLA</name>
<dbReference type="AlphaFoldDB" id="A0A3P9LIX3"/>
<protein>
    <recommendedName>
        <fullName evidence="3">DDE-1 domain-containing protein</fullName>
    </recommendedName>
</protein>
<dbReference type="Ensembl" id="ENSORLT00020029934.1">
    <property type="protein sequence ID" value="ENSORLP00020020532.1"/>
    <property type="gene ID" value="ENSORLG00020021525.1"/>
</dbReference>
<proteinExistence type="predicted"/>
<reference evidence="1 2" key="2">
    <citation type="submission" date="2017-04" db="EMBL/GenBank/DDBJ databases">
        <title>CpG methylation of centromeres and impact of large insertions on vertebrate speciation.</title>
        <authorList>
            <person name="Ichikawa K."/>
            <person name="Yoshimura J."/>
            <person name="Morishita S."/>
        </authorList>
    </citation>
    <scope>NUCLEOTIDE SEQUENCE</scope>
    <source>
        <strain evidence="1 2">HNI</strain>
    </source>
</reference>
<reference evidence="1" key="3">
    <citation type="submission" date="2025-08" db="UniProtKB">
        <authorList>
            <consortium name="Ensembl"/>
        </authorList>
    </citation>
    <scope>IDENTIFICATION</scope>
    <source>
        <strain evidence="1">HNI</strain>
    </source>
</reference>
<evidence type="ECO:0000313" key="1">
    <source>
        <dbReference type="Ensembl" id="ENSORLP00020020532.1"/>
    </source>
</evidence>
<accession>A0A3P9LIX3</accession>
<reference evidence="1" key="4">
    <citation type="submission" date="2025-09" db="UniProtKB">
        <authorList>
            <consortium name="Ensembl"/>
        </authorList>
    </citation>
    <scope>IDENTIFICATION</scope>
    <source>
        <strain evidence="1">HNI</strain>
    </source>
</reference>
<organism evidence="1 2">
    <name type="scientific">Oryzias latipes</name>
    <name type="common">Japanese rice fish</name>
    <name type="synonym">Japanese killifish</name>
    <dbReference type="NCBI Taxonomy" id="8090"/>
    <lineage>
        <taxon>Eukaryota</taxon>
        <taxon>Metazoa</taxon>
        <taxon>Chordata</taxon>
        <taxon>Craniata</taxon>
        <taxon>Vertebrata</taxon>
        <taxon>Euteleostomi</taxon>
        <taxon>Actinopterygii</taxon>
        <taxon>Neopterygii</taxon>
        <taxon>Teleostei</taxon>
        <taxon>Neoteleostei</taxon>
        <taxon>Acanthomorphata</taxon>
        <taxon>Ovalentaria</taxon>
        <taxon>Atherinomorphae</taxon>
        <taxon>Beloniformes</taxon>
        <taxon>Adrianichthyidae</taxon>
        <taxon>Oryziinae</taxon>
        <taxon>Oryzias</taxon>
    </lineage>
</organism>
<sequence length="66" mass="7494">MWRSKCRPFSCILEVFECNRRFLPPNTTSLLQPMDQGLIRLSGGDGFDDVTHKEINELVDAHSASN</sequence>
<evidence type="ECO:0000313" key="2">
    <source>
        <dbReference type="Proteomes" id="UP000265180"/>
    </source>
</evidence>
<dbReference type="Proteomes" id="UP000265180">
    <property type="component" value="Chromosome 7"/>
</dbReference>